<dbReference type="Pfam" id="PF09819">
    <property type="entry name" value="ABC_cobalt"/>
    <property type="match status" value="1"/>
</dbReference>
<dbReference type="STRING" id="36805.BOH66_15645"/>
<dbReference type="KEGG" id="maur:BOH66_15645"/>
<gene>
    <name evidence="2" type="ORF">BOH66_15645</name>
</gene>
<feature type="transmembrane region" description="Helical" evidence="1">
    <location>
        <begin position="12"/>
        <end position="36"/>
    </location>
</feature>
<dbReference type="EMBL" id="CP018762">
    <property type="protein sequence ID" value="APZ35506.1"/>
    <property type="molecule type" value="Genomic_DNA"/>
</dbReference>
<dbReference type="InterPro" id="IPR017195">
    <property type="entry name" value="ABC_thiamin-permease_prd"/>
</dbReference>
<reference evidence="2 3" key="1">
    <citation type="submission" date="2016-12" db="EMBL/GenBank/DDBJ databases">
        <title>Complete genome sequence of Microbacterium aurum KACC 15219.</title>
        <authorList>
            <person name="Jung Y."/>
            <person name="Shin J.-H."/>
            <person name="Lee Y.-J."/>
            <person name="Yi H."/>
            <person name="Bahn Y.-S."/>
            <person name="Kim J.F."/>
            <person name="Lee D.-W."/>
        </authorList>
    </citation>
    <scope>NUCLEOTIDE SEQUENCE [LARGE SCALE GENOMIC DNA]</scope>
    <source>
        <strain evidence="2 3">KACC 15219</strain>
    </source>
</reference>
<dbReference type="Proteomes" id="UP000187185">
    <property type="component" value="Chromosome"/>
</dbReference>
<dbReference type="RefSeq" id="WP_076691872.1">
    <property type="nucleotide sequence ID" value="NZ_CP018762.1"/>
</dbReference>
<feature type="transmembrane region" description="Helical" evidence="1">
    <location>
        <begin position="89"/>
        <end position="108"/>
    </location>
</feature>
<keyword evidence="1" id="KW-0812">Transmembrane</keyword>
<feature type="transmembrane region" description="Helical" evidence="1">
    <location>
        <begin position="120"/>
        <end position="143"/>
    </location>
</feature>
<evidence type="ECO:0000256" key="1">
    <source>
        <dbReference type="SAM" id="Phobius"/>
    </source>
</evidence>
<feature type="transmembrane region" description="Helical" evidence="1">
    <location>
        <begin position="149"/>
        <end position="171"/>
    </location>
</feature>
<evidence type="ECO:0000313" key="2">
    <source>
        <dbReference type="EMBL" id="APZ35506.1"/>
    </source>
</evidence>
<keyword evidence="1" id="KW-1133">Transmembrane helix</keyword>
<accession>A0A1P8UBL3</accession>
<feature type="transmembrane region" description="Helical" evidence="1">
    <location>
        <begin position="42"/>
        <end position="59"/>
    </location>
</feature>
<name>A0A1P8UBL3_9MICO</name>
<dbReference type="AlphaFoldDB" id="A0A1P8UBL3"/>
<sequence>MARHTLLSTRVLLVCAAIGVATGIVGGIAGILTPFILASPLAIAYGFVLGAHVLPGIVAQEVLRMPLVAILTHVLAALVATAFNPAWALRFIGTALLFGAIQEGVAALTRYRAWGPWRFFISAVIIGVIVAVAVFFAAHLSAFAPWAQVAYLILSVLGPVAWTALGLGIGASLRRAGVARQTAAR</sequence>
<keyword evidence="3" id="KW-1185">Reference proteome</keyword>
<keyword evidence="1" id="KW-0472">Membrane</keyword>
<protein>
    <submittedName>
        <fullName evidence="2">Acyl esterase</fullName>
    </submittedName>
</protein>
<organism evidence="2 3">
    <name type="scientific">Microbacterium aurum</name>
    <dbReference type="NCBI Taxonomy" id="36805"/>
    <lineage>
        <taxon>Bacteria</taxon>
        <taxon>Bacillati</taxon>
        <taxon>Actinomycetota</taxon>
        <taxon>Actinomycetes</taxon>
        <taxon>Micrococcales</taxon>
        <taxon>Microbacteriaceae</taxon>
        <taxon>Microbacterium</taxon>
    </lineage>
</organism>
<dbReference type="OrthoDB" id="3292509at2"/>
<proteinExistence type="predicted"/>
<feature type="transmembrane region" description="Helical" evidence="1">
    <location>
        <begin position="66"/>
        <end position="83"/>
    </location>
</feature>
<evidence type="ECO:0000313" key="3">
    <source>
        <dbReference type="Proteomes" id="UP000187185"/>
    </source>
</evidence>